<comment type="subcellular location">
    <subcellularLocation>
        <location evidence="2">Nucleus</location>
    </subcellularLocation>
</comment>
<evidence type="ECO:0000313" key="14">
    <source>
        <dbReference type="EMBL" id="CDR36399.1"/>
    </source>
</evidence>
<dbReference type="VEuPathDB" id="FungiDB:BON22_0784"/>
<accession>A0A061ANW3</accession>
<dbReference type="SUPFAM" id="SSF57667">
    <property type="entry name" value="beta-beta-alpha zinc fingers"/>
    <property type="match status" value="1"/>
</dbReference>
<keyword evidence="8" id="KW-0238">DNA-binding</keyword>
<keyword evidence="4" id="KW-0677">Repeat</keyword>
<feature type="compositionally biased region" description="Basic and acidic residues" evidence="12">
    <location>
        <begin position="265"/>
        <end position="278"/>
    </location>
</feature>
<organism evidence="14">
    <name type="scientific">Cyberlindnera fabianii</name>
    <name type="common">Yeast</name>
    <name type="synonym">Hansenula fabianii</name>
    <dbReference type="NCBI Taxonomy" id="36022"/>
    <lineage>
        <taxon>Eukaryota</taxon>
        <taxon>Fungi</taxon>
        <taxon>Dikarya</taxon>
        <taxon>Ascomycota</taxon>
        <taxon>Saccharomycotina</taxon>
        <taxon>Saccharomycetes</taxon>
        <taxon>Phaffomycetales</taxon>
        <taxon>Phaffomycetaceae</taxon>
        <taxon>Cyberlindnera</taxon>
    </lineage>
</organism>
<keyword evidence="9" id="KW-0804">Transcription</keyword>
<feature type="region of interest" description="Disordered" evidence="12">
    <location>
        <begin position="112"/>
        <end position="134"/>
    </location>
</feature>
<feature type="domain" description="C2H2-type" evidence="13">
    <location>
        <begin position="574"/>
        <end position="601"/>
    </location>
</feature>
<dbReference type="Pfam" id="PF00096">
    <property type="entry name" value="zf-C2H2"/>
    <property type="match status" value="2"/>
</dbReference>
<evidence type="ECO:0000256" key="12">
    <source>
        <dbReference type="SAM" id="MobiDB-lite"/>
    </source>
</evidence>
<evidence type="ECO:0000256" key="3">
    <source>
        <dbReference type="ARBA" id="ARBA00022723"/>
    </source>
</evidence>
<keyword evidence="3" id="KW-0479">Metal-binding</keyword>
<gene>
    <name evidence="14" type="ORF">CYFA0S_01e01200g</name>
</gene>
<dbReference type="SMART" id="SM00355">
    <property type="entry name" value="ZnF_C2H2"/>
    <property type="match status" value="2"/>
</dbReference>
<evidence type="ECO:0000256" key="8">
    <source>
        <dbReference type="ARBA" id="ARBA00023125"/>
    </source>
</evidence>
<dbReference type="VEuPathDB" id="FungiDB:BON22_1385"/>
<keyword evidence="7" id="KW-0805">Transcription regulation</keyword>
<dbReference type="GO" id="GO:0008270">
    <property type="term" value="F:zinc ion binding"/>
    <property type="evidence" value="ECO:0007669"/>
    <property type="project" value="UniProtKB-KW"/>
</dbReference>
<dbReference type="PROSITE" id="PS00028">
    <property type="entry name" value="ZINC_FINGER_C2H2_1"/>
    <property type="match status" value="2"/>
</dbReference>
<dbReference type="GO" id="GO:1990526">
    <property type="term" value="C:Ste12p-Dig1p-Dig2p complex"/>
    <property type="evidence" value="ECO:0007669"/>
    <property type="project" value="TreeGrafter"/>
</dbReference>
<comment type="function">
    <text evidence="1">May be involved in transcriptional regulation.</text>
</comment>
<evidence type="ECO:0000256" key="2">
    <source>
        <dbReference type="ARBA" id="ARBA00004123"/>
    </source>
</evidence>
<dbReference type="GO" id="GO:0003677">
    <property type="term" value="F:DNA binding"/>
    <property type="evidence" value="ECO:0007669"/>
    <property type="project" value="UniProtKB-KW"/>
</dbReference>
<keyword evidence="5 11" id="KW-0863">Zinc-finger</keyword>
<dbReference type="InterPro" id="IPR036236">
    <property type="entry name" value="Znf_C2H2_sf"/>
</dbReference>
<feature type="compositionally biased region" description="Polar residues" evidence="12">
    <location>
        <begin position="112"/>
        <end position="130"/>
    </location>
</feature>
<dbReference type="GO" id="GO:1990527">
    <property type="term" value="C:Tec1p-Ste12p-Dig1p complex"/>
    <property type="evidence" value="ECO:0007669"/>
    <property type="project" value="TreeGrafter"/>
</dbReference>
<dbReference type="Gene3D" id="3.30.160.60">
    <property type="entry name" value="Classic Zinc Finger"/>
    <property type="match status" value="2"/>
</dbReference>
<dbReference type="InterPro" id="IPR013087">
    <property type="entry name" value="Znf_C2H2_type"/>
</dbReference>
<dbReference type="PROSITE" id="PS50157">
    <property type="entry name" value="ZINC_FINGER_C2H2_2"/>
    <property type="match status" value="2"/>
</dbReference>
<evidence type="ECO:0000256" key="11">
    <source>
        <dbReference type="PROSITE-ProRule" id="PRU00042"/>
    </source>
</evidence>
<feature type="compositionally biased region" description="Low complexity" evidence="12">
    <location>
        <begin position="442"/>
        <end position="451"/>
    </location>
</feature>
<dbReference type="PANTHER" id="PTHR47427">
    <property type="entry name" value="PROTEIN STE12"/>
    <property type="match status" value="1"/>
</dbReference>
<proteinExistence type="predicted"/>
<evidence type="ECO:0000256" key="9">
    <source>
        <dbReference type="ARBA" id="ARBA00023163"/>
    </source>
</evidence>
<evidence type="ECO:0000256" key="7">
    <source>
        <dbReference type="ARBA" id="ARBA00023015"/>
    </source>
</evidence>
<evidence type="ECO:0000259" key="13">
    <source>
        <dbReference type="PROSITE" id="PS50157"/>
    </source>
</evidence>
<keyword evidence="10" id="KW-0539">Nucleus</keyword>
<dbReference type="GO" id="GO:0005634">
    <property type="term" value="C:nucleus"/>
    <property type="evidence" value="ECO:0007669"/>
    <property type="project" value="UniProtKB-SubCell"/>
</dbReference>
<feature type="compositionally biased region" description="Polar residues" evidence="12">
    <location>
        <begin position="461"/>
        <end position="470"/>
    </location>
</feature>
<keyword evidence="6" id="KW-0862">Zinc</keyword>
<feature type="compositionally biased region" description="Polar residues" evidence="12">
    <location>
        <begin position="493"/>
        <end position="502"/>
    </location>
</feature>
<feature type="region of interest" description="Disordered" evidence="12">
    <location>
        <begin position="265"/>
        <end position="284"/>
    </location>
</feature>
<name>A0A061ANW3_CYBFA</name>
<dbReference type="FunFam" id="3.30.160.60:FF:000141">
    <property type="entry name" value="C2H2 zinc finger protein"/>
    <property type="match status" value="1"/>
</dbReference>
<feature type="compositionally biased region" description="Low complexity" evidence="12">
    <location>
        <begin position="477"/>
        <end position="492"/>
    </location>
</feature>
<dbReference type="PANTHER" id="PTHR47427:SF1">
    <property type="entry name" value="PROTEIN STE12"/>
    <property type="match status" value="1"/>
</dbReference>
<dbReference type="AlphaFoldDB" id="A0A061ANW3"/>
<evidence type="ECO:0000256" key="1">
    <source>
        <dbReference type="ARBA" id="ARBA00003767"/>
    </source>
</evidence>
<dbReference type="EMBL" id="LK052886">
    <property type="protein sequence ID" value="CDR36399.1"/>
    <property type="molecule type" value="Genomic_DNA"/>
</dbReference>
<dbReference type="InterPro" id="IPR052127">
    <property type="entry name" value="STE12_transcription_factor"/>
</dbReference>
<protein>
    <submittedName>
        <fullName evidence="14">CYFA0S01e01200g1_1</fullName>
    </submittedName>
</protein>
<evidence type="ECO:0000256" key="5">
    <source>
        <dbReference type="ARBA" id="ARBA00022771"/>
    </source>
</evidence>
<evidence type="ECO:0000256" key="10">
    <source>
        <dbReference type="ARBA" id="ARBA00023242"/>
    </source>
</evidence>
<dbReference type="FunFam" id="3.30.160.60:FF:000097">
    <property type="entry name" value="Zinc finger protein"/>
    <property type="match status" value="1"/>
</dbReference>
<dbReference type="GO" id="GO:0003700">
    <property type="term" value="F:DNA-binding transcription factor activity"/>
    <property type="evidence" value="ECO:0007669"/>
    <property type="project" value="TreeGrafter"/>
</dbReference>
<feature type="domain" description="C2H2-type" evidence="13">
    <location>
        <begin position="545"/>
        <end position="573"/>
    </location>
</feature>
<sequence>MEYHTDFDHPMESEPDMLLGEFCNDFDKFQDDPLDGLPEDNYLTFERLFDTDAQVQPQPQLQPQPQPQPQPVIEEKMMSLKQRMLRGRFSSLQQRIPLDFLGGDSNLKVETNSTNAMPRNSLSNTTMVNTPTPPDEIFNTDNLLEELNWDMNNHNQDALSVLYGDSTTLASETRTSYDFRESSEFFESFQQPVLEQEQQTNKSRFTSSLSNSLSNIFRSNNNNSGSTSGGRFNLRSINPLSTHKDADLMVGTLPDLSEDVENLSIEHADESDSKKKDLAAPVKKKKKTTSSLVNALASARLGFRDKQNSHNQTSIIGTEDANNFEFKEELTRVISMASMNSSSYNFNAHPRPSYDPSVSDATSFHTALQNGRTSFDIPSSFNEQYEDLLGPTIKIDDASDEASGSVSVITTAEQQPTEKQKHSPDYAALFSDVNIKKKSNKSNKQPKQTKSLSSFRRMVGSQPQSNTSVEENVDLDPSTTQTSPQTSEPSSTRNSFDTNNSHQLKKETAFPPLPEGITLPIVPPANEPPRRGRKPTLEYDASKQFVCSYCLRRFRRQEHLKRHFRSLHTNEKPFDCTLCGKKFSRSDNLAQHIKTHSEGNDDGDGIIEEGE</sequence>
<reference evidence="14" key="1">
    <citation type="journal article" date="2014" name="Genome Announc.">
        <title>Genome sequence of the yeast Cyberlindnera fabianii (Hansenula fabianii).</title>
        <authorList>
            <person name="Freel K.C."/>
            <person name="Sarilar V."/>
            <person name="Neuveglise C."/>
            <person name="Devillers H."/>
            <person name="Friedrich A."/>
            <person name="Schacherer J."/>
        </authorList>
    </citation>
    <scope>NUCLEOTIDE SEQUENCE</scope>
    <source>
        <strain evidence="14">YJS4271</strain>
    </source>
</reference>
<evidence type="ECO:0000256" key="6">
    <source>
        <dbReference type="ARBA" id="ARBA00022833"/>
    </source>
</evidence>
<feature type="compositionally biased region" description="Polar residues" evidence="12">
    <location>
        <begin position="405"/>
        <end position="415"/>
    </location>
</feature>
<evidence type="ECO:0000256" key="4">
    <source>
        <dbReference type="ARBA" id="ARBA00022737"/>
    </source>
</evidence>
<feature type="region of interest" description="Disordered" evidence="12">
    <location>
        <begin position="405"/>
        <end position="536"/>
    </location>
</feature>
<dbReference type="OrthoDB" id="654211at2759"/>